<organism evidence="1 2">
    <name type="scientific">Caldimicrobium thiodismutans</name>
    <dbReference type="NCBI Taxonomy" id="1653476"/>
    <lineage>
        <taxon>Bacteria</taxon>
        <taxon>Pseudomonadati</taxon>
        <taxon>Thermodesulfobacteriota</taxon>
        <taxon>Thermodesulfobacteria</taxon>
        <taxon>Thermodesulfobacteriales</taxon>
        <taxon>Thermodesulfobacteriaceae</taxon>
        <taxon>Caldimicrobium</taxon>
    </lineage>
</organism>
<dbReference type="KEGG" id="cthi:THC_0643"/>
<evidence type="ECO:0000313" key="2">
    <source>
        <dbReference type="Proteomes" id="UP000068196"/>
    </source>
</evidence>
<protein>
    <recommendedName>
        <fullName evidence="3">PilZ domain-containing protein</fullName>
    </recommendedName>
</protein>
<gene>
    <name evidence="1" type="ORF">THC_0643</name>
</gene>
<reference evidence="1 2" key="1">
    <citation type="journal article" date="2016" name="Int. J. Syst. Evol. Microbiol.">
        <title>Caldimicrobium thiodismutans sp. nov., a sulfur-disproportionating bacterium isolated from a hot spring, and emended description of the genus Caldimicrobium.</title>
        <authorList>
            <person name="Kojima H."/>
            <person name="Umezawa K."/>
            <person name="Fukui M."/>
        </authorList>
    </citation>
    <scope>NUCLEOTIDE SEQUENCE [LARGE SCALE GENOMIC DNA]</scope>
    <source>
        <strain evidence="1 2">TF1</strain>
    </source>
</reference>
<evidence type="ECO:0000313" key="1">
    <source>
        <dbReference type="EMBL" id="BAU23035.1"/>
    </source>
</evidence>
<dbReference type="STRING" id="1653476.THC_0643"/>
<dbReference type="SUPFAM" id="SSF141371">
    <property type="entry name" value="PilZ domain-like"/>
    <property type="match status" value="1"/>
</dbReference>
<keyword evidence="2" id="KW-1185">Reference proteome</keyword>
<evidence type="ECO:0008006" key="3">
    <source>
        <dbReference type="Google" id="ProtNLM"/>
    </source>
</evidence>
<dbReference type="AlphaFoldDB" id="A0A0U4W1M8"/>
<sequence>MGLEKRYYTRHHLRCECVIAFESGIKTQDEILDISAEGARLRIDTVFLLILGIYFI</sequence>
<proteinExistence type="predicted"/>
<dbReference type="EMBL" id="AP014945">
    <property type="protein sequence ID" value="BAU23035.1"/>
    <property type="molecule type" value="Genomic_DNA"/>
</dbReference>
<reference evidence="2" key="2">
    <citation type="journal article" date="2016" name="Int. J. Syst. Evol. Microbiol.">
        <title>Caldimicrobium thiodismutans sp. nov., a sulfur-disproportionating bacterium isolated from a hot spring.</title>
        <authorList>
            <person name="Kojima H."/>
            <person name="Umezawa K."/>
            <person name="Fukui M."/>
        </authorList>
    </citation>
    <scope>NUCLEOTIDE SEQUENCE [LARGE SCALE GENOMIC DNA]</scope>
    <source>
        <strain evidence="2">TF1</strain>
    </source>
</reference>
<dbReference type="Proteomes" id="UP000068196">
    <property type="component" value="Chromosome"/>
</dbReference>
<accession>A0A0U4W1M8</accession>
<name>A0A0U4W1M8_9BACT</name>